<protein>
    <submittedName>
        <fullName evidence="9">Accessory gene regulator B</fullName>
    </submittedName>
</protein>
<keyword evidence="4 8" id="KW-0812">Transmembrane</keyword>
<dbReference type="KEGG" id="dca:Desca_2209"/>
<dbReference type="InterPro" id="IPR006741">
    <property type="entry name" value="AgrB"/>
</dbReference>
<keyword evidence="2" id="KW-0673">Quorum sensing</keyword>
<feature type="transmembrane region" description="Helical" evidence="8">
    <location>
        <begin position="48"/>
        <end position="66"/>
    </location>
</feature>
<keyword evidence="1" id="KW-1003">Cell membrane</keyword>
<accession>F6B2T9</accession>
<proteinExistence type="predicted"/>
<dbReference type="Proteomes" id="UP000009226">
    <property type="component" value="Chromosome"/>
</dbReference>
<evidence type="ECO:0000256" key="6">
    <source>
        <dbReference type="ARBA" id="ARBA00022989"/>
    </source>
</evidence>
<dbReference type="AlphaFoldDB" id="F6B2T9"/>
<dbReference type="HOGENOM" id="CLU_098969_0_0_9"/>
<dbReference type="SMART" id="SM00793">
    <property type="entry name" value="AgrB"/>
    <property type="match status" value="1"/>
</dbReference>
<dbReference type="GO" id="GO:0009372">
    <property type="term" value="P:quorum sensing"/>
    <property type="evidence" value="ECO:0007669"/>
    <property type="project" value="UniProtKB-KW"/>
</dbReference>
<keyword evidence="10" id="KW-1185">Reference proteome</keyword>
<keyword evidence="5" id="KW-0378">Hydrolase</keyword>
<feature type="transmembrane region" description="Helical" evidence="8">
    <location>
        <begin position="78"/>
        <end position="96"/>
    </location>
</feature>
<dbReference type="eggNOG" id="COG4512">
    <property type="taxonomic scope" value="Bacteria"/>
</dbReference>
<reference evidence="9 10" key="1">
    <citation type="submission" date="2011-05" db="EMBL/GenBank/DDBJ databases">
        <title>Complete sequence of Desulfotomaculum carboxydivorans CO-1-SRB.</title>
        <authorList>
            <consortium name="US DOE Joint Genome Institute"/>
            <person name="Lucas S."/>
            <person name="Han J."/>
            <person name="Lapidus A."/>
            <person name="Cheng J.-F."/>
            <person name="Goodwin L."/>
            <person name="Pitluck S."/>
            <person name="Peters L."/>
            <person name="Mikhailova N."/>
            <person name="Lu M."/>
            <person name="Han C."/>
            <person name="Tapia R."/>
            <person name="Land M."/>
            <person name="Hauser L."/>
            <person name="Kyrpides N."/>
            <person name="Ivanova N."/>
            <person name="Pagani I."/>
            <person name="Stams A."/>
            <person name="Plugge C."/>
            <person name="Muyzer G."/>
            <person name="Kuever J."/>
            <person name="Parshina S."/>
            <person name="Ivanova A."/>
            <person name="Nazina T."/>
            <person name="Woyke T."/>
        </authorList>
    </citation>
    <scope>NUCLEOTIDE SEQUENCE [LARGE SCALE GENOMIC DNA]</scope>
    <source>
        <strain evidence="10">DSM 14880 / VKM B-2319 / CO-1-SRB</strain>
    </source>
</reference>
<gene>
    <name evidence="9" type="ordered locus">Desca_2209</name>
</gene>
<feature type="transmembrane region" description="Helical" evidence="8">
    <location>
        <begin position="146"/>
        <end position="166"/>
    </location>
</feature>
<evidence type="ECO:0000256" key="1">
    <source>
        <dbReference type="ARBA" id="ARBA00022475"/>
    </source>
</evidence>
<dbReference type="GO" id="GO:0016020">
    <property type="term" value="C:membrane"/>
    <property type="evidence" value="ECO:0007669"/>
    <property type="project" value="InterPro"/>
</dbReference>
<sequence>MPLSQKLANYLVKHKGIEDRDQQEILAFGAEVLLGLFSGIFITLCLGYLLDLHILIFYMLLASFMIRKTAGGAHSAHPFNCLLITVASYNLLAYIARDTVIYVQHFLSYFLIGTFIIGIIVVYMKAPVESPQKPLNLEQRKVLRKLALLSVLLISGSQFITFFYFNKSLVNYAVSIGLLWQYLMLTSTGHRMIFFLDKLISIISRKGGETIEKD</sequence>
<evidence type="ECO:0000256" key="5">
    <source>
        <dbReference type="ARBA" id="ARBA00022801"/>
    </source>
</evidence>
<feature type="transmembrane region" description="Helical" evidence="8">
    <location>
        <begin position="102"/>
        <end position="125"/>
    </location>
</feature>
<keyword evidence="6 8" id="KW-1133">Transmembrane helix</keyword>
<dbReference type="STRING" id="868595.Desca_2209"/>
<evidence type="ECO:0000256" key="3">
    <source>
        <dbReference type="ARBA" id="ARBA00022670"/>
    </source>
</evidence>
<feature type="transmembrane region" description="Helical" evidence="8">
    <location>
        <begin position="172"/>
        <end position="196"/>
    </location>
</feature>
<keyword evidence="3" id="KW-0645">Protease</keyword>
<dbReference type="GO" id="GO:0006508">
    <property type="term" value="P:proteolysis"/>
    <property type="evidence" value="ECO:0007669"/>
    <property type="project" value="UniProtKB-KW"/>
</dbReference>
<evidence type="ECO:0000313" key="10">
    <source>
        <dbReference type="Proteomes" id="UP000009226"/>
    </source>
</evidence>
<evidence type="ECO:0000256" key="2">
    <source>
        <dbReference type="ARBA" id="ARBA00022654"/>
    </source>
</evidence>
<dbReference type="Pfam" id="PF04647">
    <property type="entry name" value="AgrB"/>
    <property type="match status" value="1"/>
</dbReference>
<evidence type="ECO:0000256" key="7">
    <source>
        <dbReference type="ARBA" id="ARBA00023136"/>
    </source>
</evidence>
<evidence type="ECO:0000256" key="4">
    <source>
        <dbReference type="ARBA" id="ARBA00022692"/>
    </source>
</evidence>
<dbReference type="GO" id="GO:0008233">
    <property type="term" value="F:peptidase activity"/>
    <property type="evidence" value="ECO:0007669"/>
    <property type="project" value="UniProtKB-KW"/>
</dbReference>
<evidence type="ECO:0000256" key="8">
    <source>
        <dbReference type="SAM" id="Phobius"/>
    </source>
</evidence>
<evidence type="ECO:0000313" key="9">
    <source>
        <dbReference type="EMBL" id="AEF95047.1"/>
    </source>
</evidence>
<keyword evidence="7 8" id="KW-0472">Membrane</keyword>
<name>F6B2T9_DESCC</name>
<dbReference type="RefSeq" id="WP_013810618.1">
    <property type="nucleotide sequence ID" value="NC_015565.1"/>
</dbReference>
<dbReference type="EMBL" id="CP002736">
    <property type="protein sequence ID" value="AEF95047.1"/>
    <property type="molecule type" value="Genomic_DNA"/>
</dbReference>
<organism evidence="9 10">
    <name type="scientific">Desulfotomaculum nigrificans (strain DSM 14880 / VKM B-2319 / CO-1-SRB)</name>
    <name type="common">Desulfotomaculum carboxydivorans</name>
    <dbReference type="NCBI Taxonomy" id="868595"/>
    <lineage>
        <taxon>Bacteria</taxon>
        <taxon>Bacillati</taxon>
        <taxon>Bacillota</taxon>
        <taxon>Clostridia</taxon>
        <taxon>Eubacteriales</taxon>
        <taxon>Desulfotomaculaceae</taxon>
        <taxon>Desulfotomaculum</taxon>
    </lineage>
</organism>